<reference evidence="3" key="1">
    <citation type="journal article" date="2013" name="Nature">
        <title>Pan genome of the phytoplankton Emiliania underpins its global distribution.</title>
        <authorList>
            <person name="Read B.A."/>
            <person name="Kegel J."/>
            <person name="Klute M.J."/>
            <person name="Kuo A."/>
            <person name="Lefebvre S.C."/>
            <person name="Maumus F."/>
            <person name="Mayer C."/>
            <person name="Miller J."/>
            <person name="Monier A."/>
            <person name="Salamov A."/>
            <person name="Young J."/>
            <person name="Aguilar M."/>
            <person name="Claverie J.M."/>
            <person name="Frickenhaus S."/>
            <person name="Gonzalez K."/>
            <person name="Herman E.K."/>
            <person name="Lin Y.C."/>
            <person name="Napier J."/>
            <person name="Ogata H."/>
            <person name="Sarno A.F."/>
            <person name="Shmutz J."/>
            <person name="Schroeder D."/>
            <person name="de Vargas C."/>
            <person name="Verret F."/>
            <person name="von Dassow P."/>
            <person name="Valentin K."/>
            <person name="Van de Peer Y."/>
            <person name="Wheeler G."/>
            <person name="Dacks J.B."/>
            <person name="Delwiche C.F."/>
            <person name="Dyhrman S.T."/>
            <person name="Glockner G."/>
            <person name="John U."/>
            <person name="Richards T."/>
            <person name="Worden A.Z."/>
            <person name="Zhang X."/>
            <person name="Grigoriev I.V."/>
            <person name="Allen A.E."/>
            <person name="Bidle K."/>
            <person name="Borodovsky M."/>
            <person name="Bowler C."/>
            <person name="Brownlee C."/>
            <person name="Cock J.M."/>
            <person name="Elias M."/>
            <person name="Gladyshev V.N."/>
            <person name="Groth M."/>
            <person name="Guda C."/>
            <person name="Hadaegh A."/>
            <person name="Iglesias-Rodriguez M.D."/>
            <person name="Jenkins J."/>
            <person name="Jones B.M."/>
            <person name="Lawson T."/>
            <person name="Leese F."/>
            <person name="Lindquist E."/>
            <person name="Lobanov A."/>
            <person name="Lomsadze A."/>
            <person name="Malik S.B."/>
            <person name="Marsh M.E."/>
            <person name="Mackinder L."/>
            <person name="Mock T."/>
            <person name="Mueller-Roeber B."/>
            <person name="Pagarete A."/>
            <person name="Parker M."/>
            <person name="Probert I."/>
            <person name="Quesneville H."/>
            <person name="Raines C."/>
            <person name="Rensing S.A."/>
            <person name="Riano-Pachon D.M."/>
            <person name="Richier S."/>
            <person name="Rokitta S."/>
            <person name="Shiraiwa Y."/>
            <person name="Soanes D.M."/>
            <person name="van der Giezen M."/>
            <person name="Wahlund T.M."/>
            <person name="Williams B."/>
            <person name="Wilson W."/>
            <person name="Wolfe G."/>
            <person name="Wurch L.L."/>
        </authorList>
    </citation>
    <scope>NUCLEOTIDE SEQUENCE</scope>
</reference>
<organism evidence="2 3">
    <name type="scientific">Emiliania huxleyi (strain CCMP1516)</name>
    <dbReference type="NCBI Taxonomy" id="280463"/>
    <lineage>
        <taxon>Eukaryota</taxon>
        <taxon>Haptista</taxon>
        <taxon>Haptophyta</taxon>
        <taxon>Prymnesiophyceae</taxon>
        <taxon>Isochrysidales</taxon>
        <taxon>Noelaerhabdaceae</taxon>
        <taxon>Emiliania</taxon>
    </lineage>
</organism>
<dbReference type="GeneID" id="17255014"/>
<dbReference type="PaxDb" id="2903-EOD08812"/>
<evidence type="ECO:0000256" key="1">
    <source>
        <dbReference type="SAM" id="Phobius"/>
    </source>
</evidence>
<dbReference type="Proteomes" id="UP000013827">
    <property type="component" value="Unassembled WGS sequence"/>
</dbReference>
<evidence type="ECO:0000313" key="2">
    <source>
        <dbReference type="EnsemblProtists" id="EOD08812"/>
    </source>
</evidence>
<dbReference type="RefSeq" id="XP_005761241.1">
    <property type="nucleotide sequence ID" value="XM_005761184.1"/>
</dbReference>
<dbReference type="EnsemblProtists" id="EOD08812">
    <property type="protein sequence ID" value="EOD08812"/>
    <property type="gene ID" value="EMIHUDRAFT_358739"/>
</dbReference>
<dbReference type="KEGG" id="ehx:EMIHUDRAFT_358739"/>
<keyword evidence="1" id="KW-0812">Transmembrane</keyword>
<accession>A0A0D3IC27</accession>
<feature type="transmembrane region" description="Helical" evidence="1">
    <location>
        <begin position="72"/>
        <end position="91"/>
    </location>
</feature>
<feature type="transmembrane region" description="Helical" evidence="1">
    <location>
        <begin position="30"/>
        <end position="52"/>
    </location>
</feature>
<dbReference type="AlphaFoldDB" id="A0A0D3IC27"/>
<sequence>MRPALRLPTKPADATPNVLALRGGGVDADLLCKVMAAVYGGFGIFLATIPDVAFGKNSPVSYWTTFGEAGEWFARGFGIVAVSLFTSPFWAGMPTDVLAKVALPMNILFLPLFFQAAMVLPTAKDSTNAVLPFNLWFTQIPLAASILALNIMALM</sequence>
<proteinExistence type="predicted"/>
<name>A0A0D3IC27_EMIH1</name>
<reference evidence="2" key="2">
    <citation type="submission" date="2024-10" db="UniProtKB">
        <authorList>
            <consortium name="EnsemblProtists"/>
        </authorList>
    </citation>
    <scope>IDENTIFICATION</scope>
</reference>
<feature type="transmembrane region" description="Helical" evidence="1">
    <location>
        <begin position="103"/>
        <end position="123"/>
    </location>
</feature>
<keyword evidence="1" id="KW-1133">Transmembrane helix</keyword>
<dbReference type="HOGENOM" id="CLU_1698801_0_0_1"/>
<keyword evidence="1" id="KW-0472">Membrane</keyword>
<evidence type="ECO:0000313" key="3">
    <source>
        <dbReference type="Proteomes" id="UP000013827"/>
    </source>
</evidence>
<protein>
    <submittedName>
        <fullName evidence="2">Uncharacterized protein</fullName>
    </submittedName>
</protein>
<feature type="transmembrane region" description="Helical" evidence="1">
    <location>
        <begin position="135"/>
        <end position="154"/>
    </location>
</feature>
<keyword evidence="3" id="KW-1185">Reference proteome</keyword>